<dbReference type="GO" id="GO:0005975">
    <property type="term" value="P:carbohydrate metabolic process"/>
    <property type="evidence" value="ECO:0007669"/>
    <property type="project" value="InterPro"/>
</dbReference>
<dbReference type="SUPFAM" id="SSF51445">
    <property type="entry name" value="(Trans)glycosidases"/>
    <property type="match status" value="1"/>
</dbReference>
<keyword evidence="2" id="KW-0378">Hydrolase</keyword>
<name>A0A1I2LUP6_9ACTN</name>
<keyword evidence="6" id="KW-1185">Reference proteome</keyword>
<comment type="similarity">
    <text evidence="1">Belongs to the glycosyl hydrolase 3 family.</text>
</comment>
<dbReference type="Gene3D" id="3.20.20.300">
    <property type="entry name" value="Glycoside hydrolase, family 3, N-terminal domain"/>
    <property type="match status" value="1"/>
</dbReference>
<dbReference type="InterPro" id="IPR026891">
    <property type="entry name" value="Fn3-like"/>
</dbReference>
<dbReference type="Pfam" id="PF14310">
    <property type="entry name" value="Fn3-like"/>
    <property type="match status" value="1"/>
</dbReference>
<evidence type="ECO:0000313" key="5">
    <source>
        <dbReference type="EMBL" id="SFF82308.1"/>
    </source>
</evidence>
<accession>A0A1I2LUP6</accession>
<dbReference type="SMART" id="SM01217">
    <property type="entry name" value="Fn3_like"/>
    <property type="match status" value="1"/>
</dbReference>
<dbReference type="PANTHER" id="PTHR42715">
    <property type="entry name" value="BETA-GLUCOSIDASE"/>
    <property type="match status" value="1"/>
</dbReference>
<evidence type="ECO:0000256" key="3">
    <source>
        <dbReference type="SAM" id="MobiDB-lite"/>
    </source>
</evidence>
<dbReference type="RefSeq" id="WP_254791169.1">
    <property type="nucleotide sequence ID" value="NZ_FOND01000028.1"/>
</dbReference>
<evidence type="ECO:0000259" key="4">
    <source>
        <dbReference type="SMART" id="SM01217"/>
    </source>
</evidence>
<organism evidence="5 6">
    <name type="scientific">Blastococcus tunisiensis</name>
    <dbReference type="NCBI Taxonomy" id="1798228"/>
    <lineage>
        <taxon>Bacteria</taxon>
        <taxon>Bacillati</taxon>
        <taxon>Actinomycetota</taxon>
        <taxon>Actinomycetes</taxon>
        <taxon>Geodermatophilales</taxon>
        <taxon>Geodermatophilaceae</taxon>
        <taxon>Blastococcus</taxon>
    </lineage>
</organism>
<evidence type="ECO:0000256" key="2">
    <source>
        <dbReference type="ARBA" id="ARBA00022801"/>
    </source>
</evidence>
<dbReference type="InterPro" id="IPR050288">
    <property type="entry name" value="Cellulose_deg_GH3"/>
</dbReference>
<dbReference type="InterPro" id="IPR002772">
    <property type="entry name" value="Glyco_hydro_3_C"/>
</dbReference>
<evidence type="ECO:0000256" key="1">
    <source>
        <dbReference type="ARBA" id="ARBA00005336"/>
    </source>
</evidence>
<dbReference type="InterPro" id="IPR036962">
    <property type="entry name" value="Glyco_hydro_3_N_sf"/>
</dbReference>
<dbReference type="InterPro" id="IPR001764">
    <property type="entry name" value="Glyco_hydro_3_N"/>
</dbReference>
<dbReference type="SUPFAM" id="SSF52279">
    <property type="entry name" value="Beta-D-glucan exohydrolase, C-terminal domain"/>
    <property type="match status" value="1"/>
</dbReference>
<dbReference type="AlphaFoldDB" id="A0A1I2LUP6"/>
<dbReference type="Pfam" id="PF01915">
    <property type="entry name" value="Glyco_hydro_3_C"/>
    <property type="match status" value="1"/>
</dbReference>
<dbReference type="InterPro" id="IPR036881">
    <property type="entry name" value="Glyco_hydro_3_C_sf"/>
</dbReference>
<dbReference type="STRING" id="1798228.SAMN05216574_12833"/>
<proteinExistence type="inferred from homology"/>
<dbReference type="GO" id="GO:0004553">
    <property type="term" value="F:hydrolase activity, hydrolyzing O-glycosyl compounds"/>
    <property type="evidence" value="ECO:0007669"/>
    <property type="project" value="InterPro"/>
</dbReference>
<dbReference type="Proteomes" id="UP000198589">
    <property type="component" value="Unassembled WGS sequence"/>
</dbReference>
<dbReference type="Gene3D" id="2.60.40.10">
    <property type="entry name" value="Immunoglobulins"/>
    <property type="match status" value="1"/>
</dbReference>
<dbReference type="InterPro" id="IPR017853">
    <property type="entry name" value="GH"/>
</dbReference>
<dbReference type="InterPro" id="IPR013783">
    <property type="entry name" value="Ig-like_fold"/>
</dbReference>
<protein>
    <submittedName>
        <fullName evidence="5">Beta-xylosidase</fullName>
    </submittedName>
</protein>
<reference evidence="6" key="1">
    <citation type="submission" date="2016-10" db="EMBL/GenBank/DDBJ databases">
        <authorList>
            <person name="Varghese N."/>
            <person name="Submissions S."/>
        </authorList>
    </citation>
    <scope>NUCLEOTIDE SEQUENCE [LARGE SCALE GENOMIC DNA]</scope>
    <source>
        <strain evidence="6">DSM 46838</strain>
    </source>
</reference>
<feature type="region of interest" description="Disordered" evidence="3">
    <location>
        <begin position="1"/>
        <end position="29"/>
    </location>
</feature>
<dbReference type="PANTHER" id="PTHR42715:SF10">
    <property type="entry name" value="BETA-GLUCOSIDASE"/>
    <property type="match status" value="1"/>
</dbReference>
<feature type="domain" description="Fibronectin type III-like" evidence="4">
    <location>
        <begin position="696"/>
        <end position="765"/>
    </location>
</feature>
<dbReference type="PRINTS" id="PR00133">
    <property type="entry name" value="GLHYDRLASE3"/>
</dbReference>
<sequence>MIEPAASPRSPHPSEPADPAAGAPWRDPARPLPERVRALLDAMTVEEKVAQLYGVWTSIGDGDEVAPNQHDFAEPLPPWEELTKPGLGQLTRMFGTVPVEPETGARVLAQTQRDLVANSRLGIPAIAHEECLTGFAAWQATVFPTPLAWGASFDPGTVEAMAAGIGRSMRSVGVHQGLSPVLDVTFDYRWGRTEETIGEDPYLVSVLGAAYTRGLEGAGIVATLKHFAGYSASGAGRNHAPVHLGPREFADVVLPPFETALREGGARSVMNSYAAVDGVAPAADPALLTDLLRGRLGFDGVVVADYFAVSFLETTQGLAASPGEAAALALTAGIDVELPTVRCYGEPLLDLVRSGRVPMSVLDRSVERVLLQKGELGLLDAGWDPEPPALREGRVIDLDPPAMRELARSLAERSVVLLDNRSGLLPLSRPARLAVVGPCADDVLSLMGCYAFPNHAGAHHPEMPVGVDLATVLEAVRTEFPDALVDAAPGCPVQEVDHSGIADAVRVARGADVCLAVLGDRAGLFGRGTSGEGCDADDLRLPGAQADLLEALLETGTPVVVVLLTGRPYALGAVVDRAAAVVQAFFPGEEGAGAVAGVLSGRVNPSGRLPVQVPRTPGGSPATYLGPALARRSDISSADPTPAFPFGHGLSYTRFDYTDLRIDDAPAGGQPAEVPTDGRLEIACTVANTGGRAGSEVVQLYLEDPVASVVRPVRQLIGFARVDLAADASAEVRFSVHTDRTSFTGRDLQRVVEAGELAFRVGSSSEDLRLSACVRLTGPDRVVGPERVLTTPVEVTPA</sequence>
<evidence type="ECO:0000313" key="6">
    <source>
        <dbReference type="Proteomes" id="UP000198589"/>
    </source>
</evidence>
<dbReference type="Pfam" id="PF00933">
    <property type="entry name" value="Glyco_hydro_3"/>
    <property type="match status" value="1"/>
</dbReference>
<gene>
    <name evidence="5" type="ORF">SAMN05216574_12833</name>
</gene>
<dbReference type="Gene3D" id="3.40.50.1700">
    <property type="entry name" value="Glycoside hydrolase family 3 C-terminal domain"/>
    <property type="match status" value="1"/>
</dbReference>
<dbReference type="EMBL" id="FOND01000028">
    <property type="protein sequence ID" value="SFF82308.1"/>
    <property type="molecule type" value="Genomic_DNA"/>
</dbReference>